<gene>
    <name evidence="2" type="ORF">A3770_12p67140</name>
</gene>
<accession>A0A5B8MV87</accession>
<proteinExistence type="predicted"/>
<feature type="compositionally biased region" description="Basic and acidic residues" evidence="1">
    <location>
        <begin position="64"/>
        <end position="79"/>
    </location>
</feature>
<organism evidence="2 3">
    <name type="scientific">Chloropicon primus</name>
    <dbReference type="NCBI Taxonomy" id="1764295"/>
    <lineage>
        <taxon>Eukaryota</taxon>
        <taxon>Viridiplantae</taxon>
        <taxon>Chlorophyta</taxon>
        <taxon>Chloropicophyceae</taxon>
        <taxon>Chloropicales</taxon>
        <taxon>Chloropicaceae</taxon>
        <taxon>Chloropicon</taxon>
    </lineage>
</organism>
<feature type="region of interest" description="Disordered" evidence="1">
    <location>
        <begin position="58"/>
        <end position="132"/>
    </location>
</feature>
<dbReference type="Proteomes" id="UP000316726">
    <property type="component" value="Chromosome 12"/>
</dbReference>
<dbReference type="AlphaFoldDB" id="A0A5B8MV87"/>
<dbReference type="EMBL" id="CP031045">
    <property type="protein sequence ID" value="QDZ24196.1"/>
    <property type="molecule type" value="Genomic_DNA"/>
</dbReference>
<evidence type="ECO:0000256" key="1">
    <source>
        <dbReference type="SAM" id="MobiDB-lite"/>
    </source>
</evidence>
<feature type="compositionally biased region" description="Basic and acidic residues" evidence="1">
    <location>
        <begin position="91"/>
        <end position="101"/>
    </location>
</feature>
<reference evidence="2 3" key="1">
    <citation type="submission" date="2018-07" db="EMBL/GenBank/DDBJ databases">
        <title>The complete nuclear genome of the prasinophyte Chloropicon primus (CCMP1205).</title>
        <authorList>
            <person name="Pombert J.-F."/>
            <person name="Otis C."/>
            <person name="Turmel M."/>
            <person name="Lemieux C."/>
        </authorList>
    </citation>
    <scope>NUCLEOTIDE SEQUENCE [LARGE SCALE GENOMIC DNA]</scope>
    <source>
        <strain evidence="2 3">CCMP1205</strain>
    </source>
</reference>
<evidence type="ECO:0000313" key="3">
    <source>
        <dbReference type="Proteomes" id="UP000316726"/>
    </source>
</evidence>
<protein>
    <submittedName>
        <fullName evidence="2">Uncharacterized protein</fullName>
    </submittedName>
</protein>
<sequence length="132" mass="14751">MAGKGGKPVGRVGISVRNSSLDRARALLGVSKGDFDKELDAHRTGNERQTLMPLLERPGLGAEQLKRQKEPVHATEGKLLRSIQNNRLKRARDARDRRIDQAKGFSLDAQDSDSEEEELSKAETFSKSRKKR</sequence>
<evidence type="ECO:0000313" key="2">
    <source>
        <dbReference type="EMBL" id="QDZ24196.1"/>
    </source>
</evidence>
<name>A0A5B8MV87_9CHLO</name>
<keyword evidence="3" id="KW-1185">Reference proteome</keyword>